<dbReference type="CDD" id="cd07363">
    <property type="entry name" value="45_DOPA_Dioxygenase"/>
    <property type="match status" value="1"/>
</dbReference>
<reference evidence="7 8" key="1">
    <citation type="submission" date="2018-10" db="EMBL/GenBank/DDBJ databases">
        <title>Phylogenomics of Brevibacillus.</title>
        <authorList>
            <person name="Dunlap C."/>
        </authorList>
    </citation>
    <scope>NUCLEOTIDE SEQUENCE [LARGE SCALE GENOMIC DNA]</scope>
    <source>
        <strain evidence="7 8">JCM 12215</strain>
    </source>
</reference>
<keyword evidence="4" id="KW-0862">Zinc</keyword>
<dbReference type="OrthoDB" id="9790889at2"/>
<dbReference type="Proteomes" id="UP000282028">
    <property type="component" value="Unassembled WGS sequence"/>
</dbReference>
<gene>
    <name evidence="7" type="ORF">EDM52_12205</name>
</gene>
<dbReference type="PIRSF" id="PIRSF006157">
    <property type="entry name" value="Doxgns_DODA"/>
    <property type="match status" value="1"/>
</dbReference>
<keyword evidence="8" id="KW-1185">Reference proteome</keyword>
<name>A0A3M8CFJ9_9BACL</name>
<organism evidence="7 8">
    <name type="scientific">Brevibacillus invocatus</name>
    <dbReference type="NCBI Taxonomy" id="173959"/>
    <lineage>
        <taxon>Bacteria</taxon>
        <taxon>Bacillati</taxon>
        <taxon>Bacillota</taxon>
        <taxon>Bacilli</taxon>
        <taxon>Bacillales</taxon>
        <taxon>Paenibacillaceae</taxon>
        <taxon>Brevibacillus</taxon>
    </lineage>
</organism>
<dbReference type="GO" id="GO:0008270">
    <property type="term" value="F:zinc ion binding"/>
    <property type="evidence" value="ECO:0007669"/>
    <property type="project" value="InterPro"/>
</dbReference>
<dbReference type="Gene3D" id="3.40.830.10">
    <property type="entry name" value="LigB-like"/>
    <property type="match status" value="1"/>
</dbReference>
<dbReference type="RefSeq" id="WP_122909248.1">
    <property type="nucleotide sequence ID" value="NZ_CBCSBE010000003.1"/>
</dbReference>
<dbReference type="AlphaFoldDB" id="A0A3M8CFJ9"/>
<comment type="caution">
    <text evidence="7">The sequence shown here is derived from an EMBL/GenBank/DDBJ whole genome shotgun (WGS) entry which is preliminary data.</text>
</comment>
<dbReference type="EMBL" id="RHHR01000015">
    <property type="protein sequence ID" value="RNB74389.1"/>
    <property type="molecule type" value="Genomic_DNA"/>
</dbReference>
<comment type="similarity">
    <text evidence="2">Belongs to the DODA-type extradiol aromatic ring-opening dioxygenase family.</text>
</comment>
<accession>A0A3M8CFJ9</accession>
<keyword evidence="5" id="KW-0560">Oxidoreductase</keyword>
<evidence type="ECO:0000256" key="4">
    <source>
        <dbReference type="ARBA" id="ARBA00022833"/>
    </source>
</evidence>
<keyword evidence="7" id="KW-0223">Dioxygenase</keyword>
<feature type="domain" description="Extradiol ring-cleavage dioxygenase class III enzyme subunit B" evidence="6">
    <location>
        <begin position="27"/>
        <end position="260"/>
    </location>
</feature>
<dbReference type="GO" id="GO:0016702">
    <property type="term" value="F:oxidoreductase activity, acting on single donors with incorporation of molecular oxygen, incorporation of two atoms of oxygen"/>
    <property type="evidence" value="ECO:0007669"/>
    <property type="project" value="UniProtKB-ARBA"/>
</dbReference>
<proteinExistence type="inferred from homology"/>
<comment type="cofactor">
    <cofactor evidence="1">
        <name>Zn(2+)</name>
        <dbReference type="ChEBI" id="CHEBI:29105"/>
    </cofactor>
</comment>
<evidence type="ECO:0000256" key="1">
    <source>
        <dbReference type="ARBA" id="ARBA00001947"/>
    </source>
</evidence>
<evidence type="ECO:0000256" key="5">
    <source>
        <dbReference type="ARBA" id="ARBA00023002"/>
    </source>
</evidence>
<dbReference type="GO" id="GO:0008198">
    <property type="term" value="F:ferrous iron binding"/>
    <property type="evidence" value="ECO:0007669"/>
    <property type="project" value="InterPro"/>
</dbReference>
<evidence type="ECO:0000256" key="2">
    <source>
        <dbReference type="ARBA" id="ARBA00007581"/>
    </source>
</evidence>
<keyword evidence="3" id="KW-0479">Metal-binding</keyword>
<sequence>MMPSLFIAHGAPLLAIENNMYTQALNQLPQILPRRPRAIVIFSAHWESPVQEVGSMDVYPTIHDFGGFPQELYEIQYPAKGDREIAEETYELLKAAGIPVRANEDRGLDHGHWVVLRMIYPNADVPVVSLSVNPQLSVEQQYAIGRALSVLRAKDVLIIGSGSTIHNFSYINMRETTGAAFEWAVEFEEWLKDTLTKWNVADLAQYRTLAPHAEKAVPVYGSEHFVPLIYAMGAADEVRTAERLHISFRYNSLSHTIWQFGLPAQ</sequence>
<dbReference type="SUPFAM" id="SSF53213">
    <property type="entry name" value="LigB-like"/>
    <property type="match status" value="1"/>
</dbReference>
<dbReference type="PANTHER" id="PTHR30096">
    <property type="entry name" value="4,5-DOPA DIOXYGENASE EXTRADIOL-LIKE PROTEIN"/>
    <property type="match status" value="1"/>
</dbReference>
<dbReference type="Pfam" id="PF02900">
    <property type="entry name" value="LigB"/>
    <property type="match status" value="1"/>
</dbReference>
<evidence type="ECO:0000313" key="8">
    <source>
        <dbReference type="Proteomes" id="UP000282028"/>
    </source>
</evidence>
<evidence type="ECO:0000256" key="3">
    <source>
        <dbReference type="ARBA" id="ARBA00022723"/>
    </source>
</evidence>
<dbReference type="InterPro" id="IPR004183">
    <property type="entry name" value="Xdiol_dOase_suB"/>
</dbReference>
<dbReference type="PANTHER" id="PTHR30096:SF0">
    <property type="entry name" value="4,5-DOPA DIOXYGENASE EXTRADIOL-LIKE PROTEIN"/>
    <property type="match status" value="1"/>
</dbReference>
<dbReference type="InterPro" id="IPR014436">
    <property type="entry name" value="Extradiol_dOase_DODA"/>
</dbReference>
<evidence type="ECO:0000259" key="6">
    <source>
        <dbReference type="Pfam" id="PF02900"/>
    </source>
</evidence>
<evidence type="ECO:0000313" key="7">
    <source>
        <dbReference type="EMBL" id="RNB74389.1"/>
    </source>
</evidence>
<protein>
    <submittedName>
        <fullName evidence="7">Dioxygenase</fullName>
    </submittedName>
</protein>